<feature type="site" description="Interaction with galactose moiety of substrate glycoprotein" evidence="13">
    <location>
        <position position="432"/>
    </location>
</feature>
<evidence type="ECO:0000256" key="10">
    <source>
        <dbReference type="ARBA" id="ARBA00023180"/>
    </source>
</evidence>
<organism evidence="16 17">
    <name type="scientific">Canna indica</name>
    <name type="common">Indian-shot</name>
    <dbReference type="NCBI Taxonomy" id="4628"/>
    <lineage>
        <taxon>Eukaryota</taxon>
        <taxon>Viridiplantae</taxon>
        <taxon>Streptophyta</taxon>
        <taxon>Embryophyta</taxon>
        <taxon>Tracheophyta</taxon>
        <taxon>Spermatophyta</taxon>
        <taxon>Magnoliopsida</taxon>
        <taxon>Liliopsida</taxon>
        <taxon>Zingiberales</taxon>
        <taxon>Cannaceae</taxon>
        <taxon>Canna</taxon>
    </lineage>
</organism>
<dbReference type="PANTHER" id="PTHR10896">
    <property type="entry name" value="GALACTOSYLGALACTOSYLXYLOSYLPROTEIN 3-BETA-GLUCURONOSYLTRANSFERASE BETA-1,3-GLUCURONYLTRANSFERASE"/>
    <property type="match status" value="1"/>
</dbReference>
<dbReference type="GO" id="GO:0015018">
    <property type="term" value="F:galactosylgalactosylxylosylprotein 3-beta-glucuronosyltransferase activity"/>
    <property type="evidence" value="ECO:0007669"/>
    <property type="project" value="InterPro"/>
</dbReference>
<accession>A0AAQ3QPC6</accession>
<feature type="transmembrane region" description="Helical" evidence="14">
    <location>
        <begin position="112"/>
        <end position="133"/>
    </location>
</feature>
<dbReference type="GO" id="GO:0000139">
    <property type="term" value="C:Golgi membrane"/>
    <property type="evidence" value="ECO:0007669"/>
    <property type="project" value="UniProtKB-SubCell"/>
</dbReference>
<dbReference type="CDD" id="cd00218">
    <property type="entry name" value="GlcAT-I"/>
    <property type="match status" value="1"/>
</dbReference>
<evidence type="ECO:0000313" key="17">
    <source>
        <dbReference type="Proteomes" id="UP001327560"/>
    </source>
</evidence>
<dbReference type="EMBL" id="CP136897">
    <property type="protein sequence ID" value="WOL16723.1"/>
    <property type="molecule type" value="Genomic_DNA"/>
</dbReference>
<proteinExistence type="inferred from homology"/>
<evidence type="ECO:0000256" key="8">
    <source>
        <dbReference type="ARBA" id="ARBA00023034"/>
    </source>
</evidence>
<dbReference type="InterPro" id="IPR029044">
    <property type="entry name" value="Nucleotide-diphossugar_trans"/>
</dbReference>
<evidence type="ECO:0000256" key="12">
    <source>
        <dbReference type="PIRSR" id="PIRSR605027-3"/>
    </source>
</evidence>
<dbReference type="AlphaFoldDB" id="A0AAQ3QPC6"/>
<feature type="compositionally biased region" description="Basic and acidic residues" evidence="15">
    <location>
        <begin position="26"/>
        <end position="55"/>
    </location>
</feature>
<dbReference type="Gene3D" id="3.90.550.10">
    <property type="entry name" value="Spore Coat Polysaccharide Biosynthesis Protein SpsA, Chain A"/>
    <property type="match status" value="1"/>
</dbReference>
<keyword evidence="3" id="KW-0328">Glycosyltransferase</keyword>
<evidence type="ECO:0000256" key="2">
    <source>
        <dbReference type="ARBA" id="ARBA00007706"/>
    </source>
</evidence>
<dbReference type="Proteomes" id="UP001327560">
    <property type="component" value="Chromosome 8"/>
</dbReference>
<evidence type="ECO:0000256" key="9">
    <source>
        <dbReference type="ARBA" id="ARBA00023136"/>
    </source>
</evidence>
<dbReference type="InterPro" id="IPR005027">
    <property type="entry name" value="Glyco_trans_43"/>
</dbReference>
<dbReference type="PANTHER" id="PTHR10896:SF65">
    <property type="entry name" value="GALACTOSYLGALACTOSYLXYLOSYLPROTEIN 3-BETA-GLUCURONOSYLTRANSFERASE 3"/>
    <property type="match status" value="1"/>
</dbReference>
<feature type="region of interest" description="Disordered" evidence="15">
    <location>
        <begin position="15"/>
        <end position="55"/>
    </location>
</feature>
<evidence type="ECO:0000256" key="1">
    <source>
        <dbReference type="ARBA" id="ARBA00004323"/>
    </source>
</evidence>
<feature type="transmembrane region" description="Helical" evidence="14">
    <location>
        <begin position="236"/>
        <end position="255"/>
    </location>
</feature>
<keyword evidence="8 14" id="KW-0333">Golgi apparatus</keyword>
<feature type="transmembrane region" description="Helical" evidence="14">
    <location>
        <begin position="80"/>
        <end position="100"/>
    </location>
</feature>
<dbReference type="Pfam" id="PF03360">
    <property type="entry name" value="Glyco_transf_43"/>
    <property type="match status" value="1"/>
</dbReference>
<comment type="cofactor">
    <cofactor evidence="12">
        <name>Mn(2+)</name>
        <dbReference type="ChEBI" id="CHEBI:29035"/>
    </cofactor>
</comment>
<dbReference type="GO" id="GO:0010417">
    <property type="term" value="P:glucuronoxylan biosynthetic process"/>
    <property type="evidence" value="ECO:0007669"/>
    <property type="project" value="TreeGrafter"/>
</dbReference>
<evidence type="ECO:0000256" key="5">
    <source>
        <dbReference type="ARBA" id="ARBA00022692"/>
    </source>
</evidence>
<dbReference type="EC" id="2.4.-.-" evidence="14"/>
<evidence type="ECO:0000256" key="15">
    <source>
        <dbReference type="SAM" id="MobiDB-lite"/>
    </source>
</evidence>
<keyword evidence="10" id="KW-0325">Glycoprotein</keyword>
<evidence type="ECO:0000313" key="16">
    <source>
        <dbReference type="EMBL" id="WOL16723.1"/>
    </source>
</evidence>
<keyword evidence="6 14" id="KW-0735">Signal-anchor</keyword>
<keyword evidence="17" id="KW-1185">Reference proteome</keyword>
<keyword evidence="7 14" id="KW-1133">Transmembrane helix</keyword>
<keyword evidence="11 14" id="KW-0961">Cell wall biogenesis/degradation</keyword>
<keyword evidence="4 14" id="KW-0808">Transferase</keyword>
<dbReference type="GO" id="GO:0042285">
    <property type="term" value="F:xylosyltransferase activity"/>
    <property type="evidence" value="ECO:0007669"/>
    <property type="project" value="TreeGrafter"/>
</dbReference>
<comment type="function">
    <text evidence="14">Involved in the synthesis of glucuronoxylan hemicellulose in secondary cell walls.</text>
</comment>
<dbReference type="GO" id="GO:0009834">
    <property type="term" value="P:plant-type secondary cell wall biogenesis"/>
    <property type="evidence" value="ECO:0007669"/>
    <property type="project" value="TreeGrafter"/>
</dbReference>
<keyword evidence="5 14" id="KW-0812">Transmembrane</keyword>
<comment type="similarity">
    <text evidence="2 14">Belongs to the glycosyltransferase 43 family.</text>
</comment>
<dbReference type="GO" id="GO:0046872">
    <property type="term" value="F:metal ion binding"/>
    <property type="evidence" value="ECO:0007669"/>
    <property type="project" value="UniProtKB-KW"/>
</dbReference>
<dbReference type="GO" id="GO:0071555">
    <property type="term" value="P:cell wall organization"/>
    <property type="evidence" value="ECO:0007669"/>
    <property type="project" value="UniProtKB-KW"/>
</dbReference>
<sequence length="553" mass="62958">MSFWQNSDQIVYQPRTSHDFLSGSKTEAEVQHAKEKDLQHRSSGRRKEGTLEAETRAKIDLRAKTEEVERRSGRSRGRRGALVVFLLLPFELVAVSRKSFSNSDADPAAVHSQINGCIAVAHLFYLVPHSFLLPRPFRRTLELAADSPCPSRPPARRALCFLDAFSPPPFPLPPPPAASAAAEAAAMASIRRAAFGSLQDRPLKGHSLLGRPPQSPPSLIHALRCFVARSLCRRSFLRALLFSFLVGFFWGLFSFTDLDDTALTPPQGFFFDTVHSSTNAIAAVEEEDVEEPADPFNKLLIIVTPTYNRATQGYHLNRLAHTLKLVPPPLLWIVVETKVATEETADVLRRSGVMYRHLVCRRNTSIALHRDVRQRHTALKHIRRHRLDGIVYFADDDNVYSLDLFDRLRQIRRFGTWPVAMLAPSKNKVILEGPVCNGRRVVGWHTNEKSNSFRRFPVDMSGFAFNSTILWNPKRWMYPKDVIRLLDTVTEGFEDTGFIEQIVEDEYQLEALPHDCSRIMNWRLQLEAKRLVYPRGWQLSKNLDAIIPLKHEF</sequence>
<dbReference type="SUPFAM" id="SSF53448">
    <property type="entry name" value="Nucleotide-diphospho-sugar transferases"/>
    <property type="match status" value="1"/>
</dbReference>
<evidence type="ECO:0000256" key="7">
    <source>
        <dbReference type="ARBA" id="ARBA00022989"/>
    </source>
</evidence>
<evidence type="ECO:0000256" key="13">
    <source>
        <dbReference type="PIRSR" id="PIRSR605027-4"/>
    </source>
</evidence>
<protein>
    <recommendedName>
        <fullName evidence="14">Glycosyltransferases</fullName>
        <ecNumber evidence="14">2.4.-.-</ecNumber>
    </recommendedName>
</protein>
<evidence type="ECO:0000256" key="6">
    <source>
        <dbReference type="ARBA" id="ARBA00022968"/>
    </source>
</evidence>
<evidence type="ECO:0000256" key="3">
    <source>
        <dbReference type="ARBA" id="ARBA00022676"/>
    </source>
</evidence>
<name>A0AAQ3QPC6_9LILI</name>
<comment type="subcellular location">
    <subcellularLocation>
        <location evidence="1 14">Golgi apparatus membrane</location>
        <topology evidence="1 14">Single-pass type II membrane protein</topology>
    </subcellularLocation>
</comment>
<keyword evidence="12" id="KW-0479">Metal-binding</keyword>
<dbReference type="FunFam" id="3.90.550.10:FF:000064">
    <property type="entry name" value="Glycosyltransferases"/>
    <property type="match status" value="1"/>
</dbReference>
<keyword evidence="9 14" id="KW-0472">Membrane</keyword>
<evidence type="ECO:0000256" key="14">
    <source>
        <dbReference type="RuleBase" id="RU363127"/>
    </source>
</evidence>
<feature type="binding site" evidence="12">
    <location>
        <position position="397"/>
    </location>
    <ligand>
        <name>Mn(2+)</name>
        <dbReference type="ChEBI" id="CHEBI:29035"/>
    </ligand>
</feature>
<evidence type="ECO:0000256" key="11">
    <source>
        <dbReference type="ARBA" id="ARBA00023316"/>
    </source>
</evidence>
<reference evidence="16 17" key="1">
    <citation type="submission" date="2023-10" db="EMBL/GenBank/DDBJ databases">
        <title>Chromosome-scale genome assembly provides insights into flower coloration mechanisms of Canna indica.</title>
        <authorList>
            <person name="Li C."/>
        </authorList>
    </citation>
    <scope>NUCLEOTIDE SEQUENCE [LARGE SCALE GENOMIC DNA]</scope>
    <source>
        <tissue evidence="16">Flower</tissue>
    </source>
</reference>
<keyword evidence="12" id="KW-0464">Manganese</keyword>
<comment type="caution">
    <text evidence="14">Lacks conserved residue(s) required for the propagation of feature annotation.</text>
</comment>
<evidence type="ECO:0000256" key="4">
    <source>
        <dbReference type="ARBA" id="ARBA00022679"/>
    </source>
</evidence>
<gene>
    <name evidence="16" type="ORF">Cni_G25511</name>
</gene>